<evidence type="ECO:0000256" key="1">
    <source>
        <dbReference type="ARBA" id="ARBA00009881"/>
    </source>
</evidence>
<dbReference type="GO" id="GO:0051213">
    <property type="term" value="F:dioxygenase activity"/>
    <property type="evidence" value="ECO:0007669"/>
    <property type="project" value="UniProtKB-KW"/>
</dbReference>
<evidence type="ECO:0000313" key="7">
    <source>
        <dbReference type="Proteomes" id="UP000095607"/>
    </source>
</evidence>
<keyword evidence="4" id="KW-0560">Oxidoreductase</keyword>
<dbReference type="EMBL" id="CP017420">
    <property type="protein sequence ID" value="AOV05356.1"/>
    <property type="molecule type" value="Genomic_DNA"/>
</dbReference>
<evidence type="ECO:0000256" key="4">
    <source>
        <dbReference type="ARBA" id="ARBA00023002"/>
    </source>
</evidence>
<dbReference type="SUPFAM" id="SSF51412">
    <property type="entry name" value="Inosine monophosphate dehydrogenase (IMPDH)"/>
    <property type="match status" value="1"/>
</dbReference>
<keyword evidence="5" id="KW-0503">Monooxygenase</keyword>
<keyword evidence="7" id="KW-1185">Reference proteome</keyword>
<reference evidence="6 7" key="1">
    <citation type="submission" date="2016-09" db="EMBL/GenBank/DDBJ databases">
        <title>Complete genome sequence of Deltia acidovorans CM13 isolated from murine proximal colonic tissue.</title>
        <authorList>
            <person name="Saffarian A."/>
        </authorList>
    </citation>
    <scope>NUCLEOTIDE SEQUENCE [LARGE SCALE GENOMIC DNA]</scope>
    <source>
        <strain evidence="6 7">CM13</strain>
    </source>
</reference>
<dbReference type="PANTHER" id="PTHR42747:SF4">
    <property type="entry name" value="BLR1330 PROTEIN"/>
    <property type="match status" value="1"/>
</dbReference>
<proteinExistence type="inferred from homology"/>
<keyword evidence="6" id="KW-0223">Dioxygenase</keyword>
<protein>
    <submittedName>
        <fullName evidence="6">2-nitropropane dioxygenase</fullName>
    </submittedName>
</protein>
<comment type="similarity">
    <text evidence="1">Belongs to the nitronate monooxygenase family. NMO class I subfamily.</text>
</comment>
<evidence type="ECO:0000313" key="6">
    <source>
        <dbReference type="EMBL" id="AOV05356.1"/>
    </source>
</evidence>
<evidence type="ECO:0000256" key="3">
    <source>
        <dbReference type="ARBA" id="ARBA00022643"/>
    </source>
</evidence>
<dbReference type="InterPro" id="IPR013785">
    <property type="entry name" value="Aldolase_TIM"/>
</dbReference>
<dbReference type="Pfam" id="PF03060">
    <property type="entry name" value="NMO"/>
    <property type="match status" value="1"/>
</dbReference>
<name>A0ABM6ECP0_9BURK</name>
<dbReference type="PANTHER" id="PTHR42747">
    <property type="entry name" value="NITRONATE MONOOXYGENASE-RELATED"/>
    <property type="match status" value="1"/>
</dbReference>
<sequence length="327" mass="34300">MAPHTQSTANLFPGSATWALPVIGAPMFIASGPELVTAQCCAGVVGTMPSLSIRDAEQLGAALSRIESGLAAHDRAHADRPSAPYGVNLIAHKSNLRLEHDLEVCVRHRVPLIITSMGPSRRIVEQVQAYGGVVFHDVTNLRHARKAMDEGVNGLVAVATGAGGHGGTLSPFALVGEIRRVFSGWIALSGAISNGAQIAAAQAMGADFAYMGTRFLATREAGASDENKAMVLQSAAADIVYTSAFTGVPGNYLRGSIVRAGLDPDHLPEREAGSISYATGTSRPKAWKDLWGAGQGVGLIDDLPSVATLVERLMTEHRAACMRLEPF</sequence>
<dbReference type="Gene3D" id="3.20.20.70">
    <property type="entry name" value="Aldolase class I"/>
    <property type="match status" value="1"/>
</dbReference>
<evidence type="ECO:0000256" key="5">
    <source>
        <dbReference type="ARBA" id="ARBA00023033"/>
    </source>
</evidence>
<dbReference type="RefSeq" id="WP_046240006.1">
    <property type="nucleotide sequence ID" value="NZ_CBCSDN010000003.1"/>
</dbReference>
<dbReference type="CDD" id="cd04730">
    <property type="entry name" value="NPD_like"/>
    <property type="match status" value="1"/>
</dbReference>
<organism evidence="6 7">
    <name type="scientific">Delftia tsuruhatensis</name>
    <dbReference type="NCBI Taxonomy" id="180282"/>
    <lineage>
        <taxon>Bacteria</taxon>
        <taxon>Pseudomonadati</taxon>
        <taxon>Pseudomonadota</taxon>
        <taxon>Betaproteobacteria</taxon>
        <taxon>Burkholderiales</taxon>
        <taxon>Comamonadaceae</taxon>
        <taxon>Delftia</taxon>
    </lineage>
</organism>
<evidence type="ECO:0000256" key="2">
    <source>
        <dbReference type="ARBA" id="ARBA00022630"/>
    </source>
</evidence>
<accession>A0ABM6ECP0</accession>
<keyword evidence="2" id="KW-0285">Flavoprotein</keyword>
<dbReference type="Proteomes" id="UP000095607">
    <property type="component" value="Chromosome"/>
</dbReference>
<keyword evidence="3" id="KW-0288">FMN</keyword>
<dbReference type="InterPro" id="IPR004136">
    <property type="entry name" value="NMO"/>
</dbReference>
<gene>
    <name evidence="6" type="ORF">BI380_30520</name>
</gene>